<keyword evidence="8 10" id="KW-0408">Iron</keyword>
<keyword evidence="12" id="KW-1133">Transmembrane helix</keyword>
<dbReference type="Pfam" id="PF00067">
    <property type="entry name" value="p450"/>
    <property type="match status" value="1"/>
</dbReference>
<dbReference type="PRINTS" id="PR00463">
    <property type="entry name" value="EP450I"/>
</dbReference>
<evidence type="ECO:0000256" key="2">
    <source>
        <dbReference type="ARBA" id="ARBA00004406"/>
    </source>
</evidence>
<evidence type="ECO:0000256" key="12">
    <source>
        <dbReference type="SAM" id="Phobius"/>
    </source>
</evidence>
<dbReference type="InterPro" id="IPR050705">
    <property type="entry name" value="Cytochrome_P450_3A"/>
</dbReference>
<dbReference type="Gene3D" id="1.10.630.10">
    <property type="entry name" value="Cytochrome P450"/>
    <property type="match status" value="1"/>
</dbReference>
<evidence type="ECO:0000256" key="3">
    <source>
        <dbReference type="ARBA" id="ARBA00010617"/>
    </source>
</evidence>
<comment type="function">
    <text evidence="9">Cytochromes P450 are a group of heme-thiolate monooxygenases. They oxidize a variety of structurally unrelated compounds, including steroids, fatty acids, and xenobiotics.</text>
</comment>
<evidence type="ECO:0000256" key="7">
    <source>
        <dbReference type="ARBA" id="ARBA00023002"/>
    </source>
</evidence>
<evidence type="ECO:0000256" key="9">
    <source>
        <dbReference type="ARBA" id="ARBA00043906"/>
    </source>
</evidence>
<accession>A0A2H4PSG1</accession>
<keyword evidence="11" id="KW-0503">Monooxygenase</keyword>
<keyword evidence="5 10" id="KW-0479">Metal-binding</keyword>
<dbReference type="PANTHER" id="PTHR24302">
    <property type="entry name" value="CYTOCHROME P450 FAMILY 3"/>
    <property type="match status" value="1"/>
</dbReference>
<protein>
    <submittedName>
        <fullName evidence="13">Cytochrome p450 CYP3044A7</fullName>
    </submittedName>
</protein>
<keyword evidence="6" id="KW-0256">Endoplasmic reticulum</keyword>
<evidence type="ECO:0000256" key="11">
    <source>
        <dbReference type="RuleBase" id="RU000461"/>
    </source>
</evidence>
<evidence type="ECO:0000256" key="5">
    <source>
        <dbReference type="ARBA" id="ARBA00022723"/>
    </source>
</evidence>
<name>A0A2H4PSG1_9BILA</name>
<dbReference type="InterPro" id="IPR036396">
    <property type="entry name" value="Cyt_P450_sf"/>
</dbReference>
<reference evidence="13" key="1">
    <citation type="journal article" date="2017" name="Comp. Biochem. Physiol. Part D Genomics Proteomics">
        <title>Genome-wide identification of 31 cytochrome P450 (CYP) genes in the freshwater rotifer Brachionus calyciflorus and analysis of their benzo[?]pyrene-induced expression patterns.</title>
        <authorList>
            <person name="Han J."/>
            <person name="Kim D.H."/>
            <person name="Kim H.S."/>
            <person name="Kim H.J."/>
            <person name="Declerck S.A.J."/>
            <person name="Hagiwara A."/>
            <person name="Lee J.S."/>
        </authorList>
    </citation>
    <scope>NUCLEOTIDE SEQUENCE</scope>
</reference>
<keyword evidence="4 10" id="KW-0349">Heme</keyword>
<dbReference type="PRINTS" id="PR00385">
    <property type="entry name" value="P450"/>
</dbReference>
<keyword evidence="12" id="KW-0812">Transmembrane</keyword>
<dbReference type="FunFam" id="1.10.630.10:FF:000042">
    <property type="entry name" value="Cytochrome P450"/>
    <property type="match status" value="1"/>
</dbReference>
<dbReference type="GO" id="GO:0008395">
    <property type="term" value="F:steroid hydroxylase activity"/>
    <property type="evidence" value="ECO:0007669"/>
    <property type="project" value="TreeGrafter"/>
</dbReference>
<feature type="binding site" description="axial binding residue" evidence="10">
    <location>
        <position position="492"/>
    </location>
    <ligand>
        <name>heme</name>
        <dbReference type="ChEBI" id="CHEBI:30413"/>
    </ligand>
    <ligandPart>
        <name>Fe</name>
        <dbReference type="ChEBI" id="CHEBI:18248"/>
    </ligandPart>
</feature>
<comment type="cofactor">
    <cofactor evidence="10">
        <name>heme</name>
        <dbReference type="ChEBI" id="CHEBI:30413"/>
    </cofactor>
</comment>
<dbReference type="GO" id="GO:0005789">
    <property type="term" value="C:endoplasmic reticulum membrane"/>
    <property type="evidence" value="ECO:0007669"/>
    <property type="project" value="UniProtKB-SubCell"/>
</dbReference>
<proteinExistence type="evidence at transcript level"/>
<evidence type="ECO:0000313" key="13">
    <source>
        <dbReference type="EMBL" id="ATW72294.1"/>
    </source>
</evidence>
<dbReference type="SUPFAM" id="SSF48264">
    <property type="entry name" value="Cytochrome P450"/>
    <property type="match status" value="1"/>
</dbReference>
<evidence type="ECO:0000256" key="4">
    <source>
        <dbReference type="ARBA" id="ARBA00022617"/>
    </source>
</evidence>
<sequence>MAFISKFKVPDELLKLTESLWNELFEKKYFASLILGGTISTFILLNFINNWFKQKRLFKNLNIPGPSPMPLIGNFHNVFIQGFVNHDINIMKKYGRTVGYFEGSSPVVLTTDVNFIKNVMIKDFNYFVNRRRFESLEVEPLDKLMTVLKDEEWKNVRAIITTAFTTGKLKSMYKYIHECAENLEKFLDKIGEKDGCLDTKEVFSCFSLDVISSCCFGISTNSLDDPDNEFIQHVQKFFENSVRFDSKLVLIFFFPKLAGYLSQKGLIEFFPMKTLRFFEEFINSVIHRRKNKLEIRDDFIQNILDHEENDLEKKTQEIKIENLDENVKNKWKTPLRKTLTNKEILSQSILFLLAGYETTSQTLSYIAYNLAMNPNDQEKLIQEVDDVLDRHDGKVNYESISEMHFMDNVINETLRMFPPAVRLDRIASADYEYNGMKIPKGMVWSVPIWALHHDPEIYPEPDSFRPERFDEKEKIHRENVAFLPFGAGPRNCVGMRFALLEIKILLTSVLSKYSFEKCDKTPEKVQIDNSGFARPTCPLIVKVNRR</sequence>
<dbReference type="InterPro" id="IPR001128">
    <property type="entry name" value="Cyt_P450"/>
</dbReference>
<comment type="similarity">
    <text evidence="3 11">Belongs to the cytochrome P450 family.</text>
</comment>
<feature type="transmembrane region" description="Helical" evidence="12">
    <location>
        <begin position="29"/>
        <end position="48"/>
    </location>
</feature>
<dbReference type="EMBL" id="MF805908">
    <property type="protein sequence ID" value="ATW72294.1"/>
    <property type="molecule type" value="mRNA"/>
</dbReference>
<dbReference type="PROSITE" id="PS00086">
    <property type="entry name" value="CYTOCHROME_P450"/>
    <property type="match status" value="1"/>
</dbReference>
<dbReference type="PANTHER" id="PTHR24302:SF15">
    <property type="entry name" value="FATTY-ACID PEROXYGENASE"/>
    <property type="match status" value="1"/>
</dbReference>
<dbReference type="InterPro" id="IPR002401">
    <property type="entry name" value="Cyt_P450_E_grp-I"/>
</dbReference>
<organism evidence="13">
    <name type="scientific">Brachionus calyciflorus</name>
    <dbReference type="NCBI Taxonomy" id="104777"/>
    <lineage>
        <taxon>Eukaryota</taxon>
        <taxon>Metazoa</taxon>
        <taxon>Spiralia</taxon>
        <taxon>Gnathifera</taxon>
        <taxon>Rotifera</taxon>
        <taxon>Eurotatoria</taxon>
        <taxon>Monogononta</taxon>
        <taxon>Pseudotrocha</taxon>
        <taxon>Ploima</taxon>
        <taxon>Brachionidae</taxon>
        <taxon>Brachionus</taxon>
    </lineage>
</organism>
<dbReference type="AlphaFoldDB" id="A0A2H4PSG1"/>
<evidence type="ECO:0000256" key="6">
    <source>
        <dbReference type="ARBA" id="ARBA00022848"/>
    </source>
</evidence>
<keyword evidence="7 11" id="KW-0560">Oxidoreductase</keyword>
<dbReference type="CDD" id="cd11055">
    <property type="entry name" value="CYP3A-like"/>
    <property type="match status" value="1"/>
</dbReference>
<evidence type="ECO:0000256" key="10">
    <source>
        <dbReference type="PIRSR" id="PIRSR602401-1"/>
    </source>
</evidence>
<keyword evidence="12" id="KW-0472">Membrane</keyword>
<evidence type="ECO:0000256" key="8">
    <source>
        <dbReference type="ARBA" id="ARBA00023004"/>
    </source>
</evidence>
<dbReference type="InterPro" id="IPR017972">
    <property type="entry name" value="Cyt_P450_CS"/>
</dbReference>
<comment type="subcellular location">
    <subcellularLocation>
        <location evidence="2">Endoplasmic reticulum membrane</location>
        <topology evidence="2">Peripheral membrane protein</topology>
    </subcellularLocation>
    <subcellularLocation>
        <location evidence="1">Microsome membrane</location>
        <topology evidence="1">Peripheral membrane protein</topology>
    </subcellularLocation>
</comment>
<dbReference type="GO" id="GO:0016705">
    <property type="term" value="F:oxidoreductase activity, acting on paired donors, with incorporation or reduction of molecular oxygen"/>
    <property type="evidence" value="ECO:0007669"/>
    <property type="project" value="InterPro"/>
</dbReference>
<keyword evidence="6" id="KW-0492">Microsome</keyword>
<dbReference type="GO" id="GO:0005506">
    <property type="term" value="F:iron ion binding"/>
    <property type="evidence" value="ECO:0007669"/>
    <property type="project" value="InterPro"/>
</dbReference>
<dbReference type="GO" id="GO:0020037">
    <property type="term" value="F:heme binding"/>
    <property type="evidence" value="ECO:0007669"/>
    <property type="project" value="InterPro"/>
</dbReference>
<evidence type="ECO:0000256" key="1">
    <source>
        <dbReference type="ARBA" id="ARBA00004174"/>
    </source>
</evidence>